<proteinExistence type="predicted"/>
<protein>
    <submittedName>
        <fullName evidence="2">Uncharacterized protein</fullName>
    </submittedName>
</protein>
<name>A0A1T5FLG8_9HYPH</name>
<dbReference type="EMBL" id="FUYX01000009">
    <property type="protein sequence ID" value="SKB96995.1"/>
    <property type="molecule type" value="Genomic_DNA"/>
</dbReference>
<dbReference type="OrthoDB" id="8370025at2"/>
<feature type="region of interest" description="Disordered" evidence="1">
    <location>
        <begin position="54"/>
        <end position="74"/>
    </location>
</feature>
<sequence length="113" mass="11992">MPVYLIKNGSHVDKAFKVYGGHEIVRAGDQGTVETLDPLSDEMLAALERDGVEVSEGDAKPAAPSGPVAQHRGGGRYFVMDGDVPLGEAMSKDDAEAFNALSDEDKAAFLKKD</sequence>
<gene>
    <name evidence="2" type="ORF">SAMN05660750_03333</name>
</gene>
<dbReference type="RefSeq" id="WP_079591767.1">
    <property type="nucleotide sequence ID" value="NZ_FUYX01000009.1"/>
</dbReference>
<evidence type="ECO:0000256" key="1">
    <source>
        <dbReference type="SAM" id="MobiDB-lite"/>
    </source>
</evidence>
<evidence type="ECO:0000313" key="3">
    <source>
        <dbReference type="Proteomes" id="UP000190130"/>
    </source>
</evidence>
<organism evidence="2 3">
    <name type="scientific">Bosea thiooxidans</name>
    <dbReference type="NCBI Taxonomy" id="53254"/>
    <lineage>
        <taxon>Bacteria</taxon>
        <taxon>Pseudomonadati</taxon>
        <taxon>Pseudomonadota</taxon>
        <taxon>Alphaproteobacteria</taxon>
        <taxon>Hyphomicrobiales</taxon>
        <taxon>Boseaceae</taxon>
        <taxon>Bosea</taxon>
    </lineage>
</organism>
<evidence type="ECO:0000313" key="2">
    <source>
        <dbReference type="EMBL" id="SKB96995.1"/>
    </source>
</evidence>
<accession>A0A1T5FLG8</accession>
<reference evidence="2 3" key="1">
    <citation type="submission" date="2017-02" db="EMBL/GenBank/DDBJ databases">
        <authorList>
            <person name="Peterson S.W."/>
        </authorList>
    </citation>
    <scope>NUCLEOTIDE SEQUENCE [LARGE SCALE GENOMIC DNA]</scope>
    <source>
        <strain evidence="2 3">DSM 9653</strain>
    </source>
</reference>
<dbReference type="Proteomes" id="UP000190130">
    <property type="component" value="Unassembled WGS sequence"/>
</dbReference>
<dbReference type="AlphaFoldDB" id="A0A1T5FLG8"/>